<sequence>MPLPSVPDCLLRCKRRFKATFPAAESLGVLLGILGFDLVTEGRANLPKALLATALFAIAVMAWRFWRRR</sequence>
<evidence type="ECO:0000313" key="2">
    <source>
        <dbReference type="EMBL" id="RZT75820.1"/>
    </source>
</evidence>
<keyword evidence="1" id="KW-1133">Transmembrane helix</keyword>
<proteinExistence type="predicted"/>
<dbReference type="Proteomes" id="UP000292136">
    <property type="component" value="Unassembled WGS sequence"/>
</dbReference>
<evidence type="ECO:0000256" key="1">
    <source>
        <dbReference type="SAM" id="Phobius"/>
    </source>
</evidence>
<dbReference type="RefSeq" id="WP_014236615.1">
    <property type="nucleotide sequence ID" value="NZ_SHKM01000003.1"/>
</dbReference>
<accession>A0ABY0IKX1</accession>
<organism evidence="2 3">
    <name type="scientific">Azospira oryzae</name>
    <dbReference type="NCBI Taxonomy" id="146939"/>
    <lineage>
        <taxon>Bacteria</taxon>
        <taxon>Pseudomonadati</taxon>
        <taxon>Pseudomonadota</taxon>
        <taxon>Betaproteobacteria</taxon>
        <taxon>Rhodocyclales</taxon>
        <taxon>Rhodocyclaceae</taxon>
        <taxon>Azospira</taxon>
    </lineage>
</organism>
<gene>
    <name evidence="2" type="ORF">EV678_3007</name>
</gene>
<name>A0ABY0IKX1_9RHOO</name>
<feature type="transmembrane region" description="Helical" evidence="1">
    <location>
        <begin position="46"/>
        <end position="66"/>
    </location>
</feature>
<keyword evidence="1" id="KW-0472">Membrane</keyword>
<dbReference type="EMBL" id="SHKM01000003">
    <property type="protein sequence ID" value="RZT75820.1"/>
    <property type="molecule type" value="Genomic_DNA"/>
</dbReference>
<feature type="transmembrane region" description="Helical" evidence="1">
    <location>
        <begin position="21"/>
        <end position="40"/>
    </location>
</feature>
<reference evidence="2 3" key="1">
    <citation type="submission" date="2019-02" db="EMBL/GenBank/DDBJ databases">
        <title>Genomic Encyclopedia of Type Strains, Phase IV (KMG-IV): sequencing the most valuable type-strain genomes for metagenomic binning, comparative biology and taxonomic classification.</title>
        <authorList>
            <person name="Goeker M."/>
        </authorList>
    </citation>
    <scope>NUCLEOTIDE SEQUENCE [LARGE SCALE GENOMIC DNA]</scope>
    <source>
        <strain evidence="2 3">DSM 21223</strain>
    </source>
</reference>
<evidence type="ECO:0000313" key="3">
    <source>
        <dbReference type="Proteomes" id="UP000292136"/>
    </source>
</evidence>
<keyword evidence="1" id="KW-0812">Transmembrane</keyword>
<comment type="caution">
    <text evidence="2">The sequence shown here is derived from an EMBL/GenBank/DDBJ whole genome shotgun (WGS) entry which is preliminary data.</text>
</comment>
<keyword evidence="3" id="KW-1185">Reference proteome</keyword>
<protein>
    <submittedName>
        <fullName evidence="2">Uncharacterized protein</fullName>
    </submittedName>
</protein>